<dbReference type="EMBL" id="MAUJ01000006">
    <property type="protein sequence ID" value="OCQ20179.1"/>
    <property type="molecule type" value="Genomic_DNA"/>
</dbReference>
<name>A0A1C0TMV8_9GAMM</name>
<feature type="domain" description="Glycosyltransferase 2-like" evidence="1">
    <location>
        <begin position="2"/>
        <end position="103"/>
    </location>
</feature>
<dbReference type="Gene3D" id="3.90.550.10">
    <property type="entry name" value="Spore Coat Polysaccharide Biosynthesis Protein SpsA, Chain A"/>
    <property type="match status" value="1"/>
</dbReference>
<dbReference type="InterPro" id="IPR029044">
    <property type="entry name" value="Nucleotide-diphossugar_trans"/>
</dbReference>
<reference evidence="3" key="1">
    <citation type="submission" date="2016-07" db="EMBL/GenBank/DDBJ databases">
        <authorList>
            <person name="Florea S."/>
            <person name="Webb J.S."/>
            <person name="Jaromczyk J."/>
            <person name="Schardl C.L."/>
        </authorList>
    </citation>
    <scope>NUCLEOTIDE SEQUENCE [LARGE SCALE GENOMIC DNA]</scope>
    <source>
        <strain evidence="3">IPB1</strain>
    </source>
</reference>
<dbReference type="SUPFAM" id="SSF53448">
    <property type="entry name" value="Nucleotide-diphospho-sugar transferases"/>
    <property type="match status" value="1"/>
</dbReference>
<sequence>MEAEVVEQYFESLSKQSYTDFDLVIVNDGLVDLDSYVAKYTDLNVVVMDAEGRTPVENRRLLIDFAYSNGYQIAIFGDSDDYFSASRVESSLKVLAQGCDILVNELHMFSAQSSTVTAVLEPHFERHQVINFEDLLDRNCMGLSNTAVNLSRVQLDSYFENALNLIALDWYLFSRALLDGARVQFTDEAITFYRQYGANTANLIQVDKHSIERALNVKLQHYTKMKEYSDAYVARDKAVQESINNDVISSEYINKQIDKIILPPLWWEIPIIEDV</sequence>
<dbReference type="Pfam" id="PF00535">
    <property type="entry name" value="Glycos_transf_2"/>
    <property type="match status" value="1"/>
</dbReference>
<gene>
    <name evidence="2" type="ORF">A7985_17250</name>
</gene>
<dbReference type="Proteomes" id="UP000093366">
    <property type="component" value="Unassembled WGS sequence"/>
</dbReference>
<comment type="caution">
    <text evidence="2">The sequence shown here is derived from an EMBL/GenBank/DDBJ whole genome shotgun (WGS) entry which is preliminary data.</text>
</comment>
<evidence type="ECO:0000313" key="3">
    <source>
        <dbReference type="Proteomes" id="UP000093366"/>
    </source>
</evidence>
<evidence type="ECO:0000259" key="1">
    <source>
        <dbReference type="Pfam" id="PF00535"/>
    </source>
</evidence>
<organism evidence="2 3">
    <name type="scientific">Pseudoalteromonas luteoviolacea</name>
    <dbReference type="NCBI Taxonomy" id="43657"/>
    <lineage>
        <taxon>Bacteria</taxon>
        <taxon>Pseudomonadati</taxon>
        <taxon>Pseudomonadota</taxon>
        <taxon>Gammaproteobacteria</taxon>
        <taxon>Alteromonadales</taxon>
        <taxon>Pseudoalteromonadaceae</taxon>
        <taxon>Pseudoalteromonas</taxon>
    </lineage>
</organism>
<dbReference type="AlphaFoldDB" id="A0A1C0TMV8"/>
<protein>
    <recommendedName>
        <fullName evidence="1">Glycosyltransferase 2-like domain-containing protein</fullName>
    </recommendedName>
</protein>
<proteinExistence type="predicted"/>
<evidence type="ECO:0000313" key="2">
    <source>
        <dbReference type="EMBL" id="OCQ20179.1"/>
    </source>
</evidence>
<dbReference type="InterPro" id="IPR001173">
    <property type="entry name" value="Glyco_trans_2-like"/>
</dbReference>
<accession>A0A1C0TMV8</accession>